<dbReference type="EMBL" id="JAZGQK010000028">
    <property type="protein sequence ID" value="MEE6262496.1"/>
    <property type="molecule type" value="Genomic_DNA"/>
</dbReference>
<dbReference type="SUPFAM" id="SSF51735">
    <property type="entry name" value="NAD(P)-binding Rossmann-fold domains"/>
    <property type="match status" value="1"/>
</dbReference>
<proteinExistence type="inferred from homology"/>
<name>A0ABU7S169_9ACTN</name>
<dbReference type="SUPFAM" id="SSF48179">
    <property type="entry name" value="6-phosphogluconate dehydrogenase C-terminal domain-like"/>
    <property type="match status" value="1"/>
</dbReference>
<comment type="caution">
    <text evidence="7">The sequence shown here is derived from an EMBL/GenBank/DDBJ whole genome shotgun (WGS) entry which is preliminary data.</text>
</comment>
<dbReference type="Gene3D" id="3.40.50.720">
    <property type="entry name" value="NAD(P)-binding Rossmann-like Domain"/>
    <property type="match status" value="1"/>
</dbReference>
<dbReference type="PIRSF" id="PIRSF000103">
    <property type="entry name" value="HIBADH"/>
    <property type="match status" value="1"/>
</dbReference>
<keyword evidence="8" id="KW-1185">Reference proteome</keyword>
<dbReference type="GO" id="GO:0016491">
    <property type="term" value="F:oxidoreductase activity"/>
    <property type="evidence" value="ECO:0007669"/>
    <property type="project" value="UniProtKB-KW"/>
</dbReference>
<keyword evidence="3" id="KW-0520">NAD</keyword>
<evidence type="ECO:0000256" key="1">
    <source>
        <dbReference type="ARBA" id="ARBA00009080"/>
    </source>
</evidence>
<dbReference type="InterPro" id="IPR051265">
    <property type="entry name" value="HIBADH-related_NP60_sf"/>
</dbReference>
<dbReference type="Pfam" id="PF14833">
    <property type="entry name" value="NAD_binding_11"/>
    <property type="match status" value="1"/>
</dbReference>
<dbReference type="Pfam" id="PF03446">
    <property type="entry name" value="NAD_binding_2"/>
    <property type="match status" value="1"/>
</dbReference>
<evidence type="ECO:0000256" key="3">
    <source>
        <dbReference type="ARBA" id="ARBA00023027"/>
    </source>
</evidence>
<dbReference type="InterPro" id="IPR036291">
    <property type="entry name" value="NAD(P)-bd_dom_sf"/>
</dbReference>
<dbReference type="InterPro" id="IPR002204">
    <property type="entry name" value="3-OH-isobutyrate_DH-rel_CS"/>
</dbReference>
<dbReference type="PROSITE" id="PS00895">
    <property type="entry name" value="3_HYDROXYISOBUT_DH"/>
    <property type="match status" value="1"/>
</dbReference>
<sequence length="343" mass="35853">MPCLARYRGTTRSSADPCRRPGAPARHGCDSASATSGLVLRCRRGQLRTRGRQPMTDGLRVAVLGLGGMGQPMAANLIRAGLPTVVWNRRPGPAQQLGAEGAEVANSPADAVRRADVVITMVTDADAVYAIAADQGMLAAMAEGAVWAQMSTIGVAGTERIAQLVGERRPDVVLLDAPVAGSRGPAAQRQLVILASGPEQVRDRVAPVFDALGQRTVWAGPVGAGSRIKLVNNLLLAFLAEGIAEAVALGAALGLDRSAVLGALQGSPLVSPWAAEKLDRIGRDEYGPQYSLALGLKDVKLALREVDVDRFGVAGSLAGQWQRAVDRGLGDEDITVITRALQR</sequence>
<dbReference type="Gene3D" id="1.10.1040.10">
    <property type="entry name" value="N-(1-d-carboxylethyl)-l-norvaline Dehydrogenase, domain 2"/>
    <property type="match status" value="1"/>
</dbReference>
<dbReference type="PANTHER" id="PTHR43580">
    <property type="entry name" value="OXIDOREDUCTASE GLYR1-RELATED"/>
    <property type="match status" value="1"/>
</dbReference>
<dbReference type="PANTHER" id="PTHR43580:SF2">
    <property type="entry name" value="CYTOKINE-LIKE NUCLEAR FACTOR N-PAC"/>
    <property type="match status" value="1"/>
</dbReference>
<dbReference type="Proteomes" id="UP001332243">
    <property type="component" value="Unassembled WGS sequence"/>
</dbReference>
<evidence type="ECO:0000313" key="7">
    <source>
        <dbReference type="EMBL" id="MEE6262496.1"/>
    </source>
</evidence>
<comment type="similarity">
    <text evidence="1">Belongs to the HIBADH-related family.</text>
</comment>
<evidence type="ECO:0000259" key="5">
    <source>
        <dbReference type="Pfam" id="PF03446"/>
    </source>
</evidence>
<accession>A0ABU7S169</accession>
<evidence type="ECO:0000256" key="4">
    <source>
        <dbReference type="SAM" id="MobiDB-lite"/>
    </source>
</evidence>
<dbReference type="InterPro" id="IPR013328">
    <property type="entry name" value="6PGD_dom2"/>
</dbReference>
<evidence type="ECO:0000259" key="6">
    <source>
        <dbReference type="Pfam" id="PF14833"/>
    </source>
</evidence>
<protein>
    <submittedName>
        <fullName evidence="7">NAD(P)-dependent oxidoreductase</fullName>
        <ecNumber evidence="7">1.1.-.-</ecNumber>
    </submittedName>
</protein>
<dbReference type="InterPro" id="IPR008927">
    <property type="entry name" value="6-PGluconate_DH-like_C_sf"/>
</dbReference>
<reference evidence="7 8" key="1">
    <citation type="submission" date="2024-01" db="EMBL/GenBank/DDBJ databases">
        <title>Genome insights into Plantactinospora sonchi sp. nov.</title>
        <authorList>
            <person name="Wang L."/>
        </authorList>
    </citation>
    <scope>NUCLEOTIDE SEQUENCE [LARGE SCALE GENOMIC DNA]</scope>
    <source>
        <strain evidence="7 8">NEAU-QY2</strain>
    </source>
</reference>
<gene>
    <name evidence="7" type="ORF">V1633_28825</name>
</gene>
<evidence type="ECO:0000256" key="2">
    <source>
        <dbReference type="ARBA" id="ARBA00023002"/>
    </source>
</evidence>
<keyword evidence="2 7" id="KW-0560">Oxidoreductase</keyword>
<dbReference type="InterPro" id="IPR006115">
    <property type="entry name" value="6PGDH_NADP-bd"/>
</dbReference>
<dbReference type="InterPro" id="IPR015815">
    <property type="entry name" value="HIBADH-related"/>
</dbReference>
<dbReference type="RefSeq" id="WP_331217430.1">
    <property type="nucleotide sequence ID" value="NZ_JAZGQK010000028.1"/>
</dbReference>
<feature type="domain" description="6-phosphogluconate dehydrogenase NADP-binding" evidence="5">
    <location>
        <begin position="61"/>
        <end position="220"/>
    </location>
</feature>
<feature type="region of interest" description="Disordered" evidence="4">
    <location>
        <begin position="8"/>
        <end position="32"/>
    </location>
</feature>
<feature type="domain" description="3-hydroxyisobutyrate dehydrogenase-like NAD-binding" evidence="6">
    <location>
        <begin position="223"/>
        <end position="340"/>
    </location>
</feature>
<organism evidence="7 8">
    <name type="scientific">Plantactinospora sonchi</name>
    <dbReference type="NCBI Taxonomy" id="1544735"/>
    <lineage>
        <taxon>Bacteria</taxon>
        <taxon>Bacillati</taxon>
        <taxon>Actinomycetota</taxon>
        <taxon>Actinomycetes</taxon>
        <taxon>Micromonosporales</taxon>
        <taxon>Micromonosporaceae</taxon>
        <taxon>Plantactinospora</taxon>
    </lineage>
</organism>
<dbReference type="EC" id="1.1.-.-" evidence="7"/>
<dbReference type="InterPro" id="IPR029154">
    <property type="entry name" value="HIBADH-like_NADP-bd"/>
</dbReference>
<evidence type="ECO:0000313" key="8">
    <source>
        <dbReference type="Proteomes" id="UP001332243"/>
    </source>
</evidence>